<dbReference type="AlphaFoldDB" id="A0A6N7ZES3"/>
<feature type="transmembrane region" description="Helical" evidence="2">
    <location>
        <begin position="123"/>
        <end position="152"/>
    </location>
</feature>
<keyword evidence="2" id="KW-0472">Membrane</keyword>
<accession>A0A6N7ZES3</accession>
<feature type="transmembrane region" description="Helical" evidence="2">
    <location>
        <begin position="91"/>
        <end position="111"/>
    </location>
</feature>
<keyword evidence="2" id="KW-0812">Transmembrane</keyword>
<name>A0A6N7ZES3_9MICO</name>
<comment type="caution">
    <text evidence="3">The sequence shown here is derived from an EMBL/GenBank/DDBJ whole genome shotgun (WGS) entry which is preliminary data.</text>
</comment>
<evidence type="ECO:0000256" key="2">
    <source>
        <dbReference type="SAM" id="Phobius"/>
    </source>
</evidence>
<evidence type="ECO:0000256" key="1">
    <source>
        <dbReference type="SAM" id="MobiDB-lite"/>
    </source>
</evidence>
<feature type="transmembrane region" description="Helical" evidence="2">
    <location>
        <begin position="50"/>
        <end position="71"/>
    </location>
</feature>
<feature type="transmembrane region" description="Helical" evidence="2">
    <location>
        <begin position="232"/>
        <end position="252"/>
    </location>
</feature>
<evidence type="ECO:0000313" key="4">
    <source>
        <dbReference type="Proteomes" id="UP000440668"/>
    </source>
</evidence>
<dbReference type="RefSeq" id="WP_155098194.1">
    <property type="nucleotide sequence ID" value="NZ_WMKA01000004.1"/>
</dbReference>
<protein>
    <submittedName>
        <fullName evidence="3">Uncharacterized protein</fullName>
    </submittedName>
</protein>
<feature type="compositionally biased region" description="Low complexity" evidence="1">
    <location>
        <begin position="23"/>
        <end position="39"/>
    </location>
</feature>
<dbReference type="Proteomes" id="UP000440668">
    <property type="component" value="Unassembled WGS sequence"/>
</dbReference>
<organism evidence="3 4">
    <name type="scientific">Cellulosimicrobium composti</name>
    <dbReference type="NCBI Taxonomy" id="2672572"/>
    <lineage>
        <taxon>Bacteria</taxon>
        <taxon>Bacillati</taxon>
        <taxon>Actinomycetota</taxon>
        <taxon>Actinomycetes</taxon>
        <taxon>Micrococcales</taxon>
        <taxon>Promicromonosporaceae</taxon>
        <taxon>Cellulosimicrobium</taxon>
    </lineage>
</organism>
<sequence>MSTSTPRTPVPTPTRGPGRRNQDAAAPPGAAPPARAADVPRGRWVGPAAAVLWAAGGLAALAVTLTGGTLAVGDANDLSFGVLTPVPGATLTPWVAVLGLVGAATALRAWLGGRHGLVARGDRALTVAATAVVGLGVLALTDASILARLGYLPVTLVMAPFDPVMRAAFQDFVGAGPLLQVALLAGGALLVASTWRFVRRAAGACESCGRRHDGHDHAWTTPEASAGWGRRAALVAAAAPAFYALTRIAWVLGIPLGFSPDDVADLAGDDGWIAALGLGGFAFVGAVLTLGLYQHWGERFPRWMLGLAGRRVPVGLAVVPATVVAVAVLPAGVSLVALGLGEGQLALTADRWGAVGPMLLWPLWSVALGAATYAYWLRRRGTCRTCSRG</sequence>
<gene>
    <name evidence="3" type="ORF">GJV82_03085</name>
</gene>
<feature type="region of interest" description="Disordered" evidence="1">
    <location>
        <begin position="1"/>
        <end position="39"/>
    </location>
</feature>
<keyword evidence="2" id="KW-1133">Transmembrane helix</keyword>
<feature type="transmembrane region" description="Helical" evidence="2">
    <location>
        <begin position="272"/>
        <end position="293"/>
    </location>
</feature>
<dbReference type="EMBL" id="WMKA01000004">
    <property type="protein sequence ID" value="MTG87944.1"/>
    <property type="molecule type" value="Genomic_DNA"/>
</dbReference>
<feature type="transmembrane region" description="Helical" evidence="2">
    <location>
        <begin position="172"/>
        <end position="192"/>
    </location>
</feature>
<proteinExistence type="predicted"/>
<feature type="transmembrane region" description="Helical" evidence="2">
    <location>
        <begin position="358"/>
        <end position="377"/>
    </location>
</feature>
<feature type="transmembrane region" description="Helical" evidence="2">
    <location>
        <begin position="314"/>
        <end position="338"/>
    </location>
</feature>
<evidence type="ECO:0000313" key="3">
    <source>
        <dbReference type="EMBL" id="MTG87944.1"/>
    </source>
</evidence>
<reference evidence="3 4" key="1">
    <citation type="submission" date="2019-11" db="EMBL/GenBank/DDBJ databases">
        <title>Cellulosimicrobium composti sp. nov. isolated from a compost.</title>
        <authorList>
            <person name="Yang Y."/>
        </authorList>
    </citation>
    <scope>NUCLEOTIDE SEQUENCE [LARGE SCALE GENOMIC DNA]</scope>
    <source>
        <strain evidence="3 4">BIT-GX5</strain>
    </source>
</reference>